<gene>
    <name evidence="1" type="ORF">OPV22_027378</name>
</gene>
<protein>
    <submittedName>
        <fullName evidence="1">Uncharacterized protein</fullName>
    </submittedName>
</protein>
<proteinExistence type="predicted"/>
<name>A0AAV8Q5L7_ENSVE</name>
<sequence>MEATEGHRAAHKAGKLGVGIPLCCCPTVLHCCLQGNLLQRQHVLELKVMQELNGVTKKPASMVDKLHASKR</sequence>
<comment type="caution">
    <text evidence="1">The sequence shown here is derived from an EMBL/GenBank/DDBJ whole genome shotgun (WGS) entry which is preliminary data.</text>
</comment>
<reference evidence="1 2" key="1">
    <citation type="submission" date="2022-12" db="EMBL/GenBank/DDBJ databases">
        <title>Chromosome-scale assembly of the Ensete ventricosum genome.</title>
        <authorList>
            <person name="Dussert Y."/>
            <person name="Stocks J."/>
            <person name="Wendawek A."/>
            <person name="Woldeyes F."/>
            <person name="Nichols R.A."/>
            <person name="Borrell J.S."/>
        </authorList>
    </citation>
    <scope>NUCLEOTIDE SEQUENCE [LARGE SCALE GENOMIC DNA]</scope>
    <source>
        <strain evidence="2">cv. Maze</strain>
        <tissue evidence="1">Seeds</tissue>
    </source>
</reference>
<dbReference type="AlphaFoldDB" id="A0AAV8Q5L7"/>
<keyword evidence="2" id="KW-1185">Reference proteome</keyword>
<evidence type="ECO:0000313" key="2">
    <source>
        <dbReference type="Proteomes" id="UP001222027"/>
    </source>
</evidence>
<dbReference type="EMBL" id="JAQQAF010000008">
    <property type="protein sequence ID" value="KAJ8464826.1"/>
    <property type="molecule type" value="Genomic_DNA"/>
</dbReference>
<dbReference type="Proteomes" id="UP001222027">
    <property type="component" value="Unassembled WGS sequence"/>
</dbReference>
<organism evidence="1 2">
    <name type="scientific">Ensete ventricosum</name>
    <name type="common">Abyssinian banana</name>
    <name type="synonym">Musa ensete</name>
    <dbReference type="NCBI Taxonomy" id="4639"/>
    <lineage>
        <taxon>Eukaryota</taxon>
        <taxon>Viridiplantae</taxon>
        <taxon>Streptophyta</taxon>
        <taxon>Embryophyta</taxon>
        <taxon>Tracheophyta</taxon>
        <taxon>Spermatophyta</taxon>
        <taxon>Magnoliopsida</taxon>
        <taxon>Liliopsida</taxon>
        <taxon>Zingiberales</taxon>
        <taxon>Musaceae</taxon>
        <taxon>Ensete</taxon>
    </lineage>
</organism>
<accession>A0AAV8Q5L7</accession>
<evidence type="ECO:0000313" key="1">
    <source>
        <dbReference type="EMBL" id="KAJ8464826.1"/>
    </source>
</evidence>